<name>A0AAV0JHG9_9ROSI</name>
<dbReference type="Proteomes" id="UP001154282">
    <property type="component" value="Unassembled WGS sequence"/>
</dbReference>
<dbReference type="Gene3D" id="3.30.420.10">
    <property type="entry name" value="Ribonuclease H-like superfamily/Ribonuclease H"/>
    <property type="match status" value="1"/>
</dbReference>
<dbReference type="PANTHER" id="PTHR33116">
    <property type="entry name" value="REVERSE TRANSCRIPTASE ZINC-BINDING DOMAIN-CONTAINING PROTEIN-RELATED-RELATED"/>
    <property type="match status" value="1"/>
</dbReference>
<dbReference type="CDD" id="cd06222">
    <property type="entry name" value="RNase_H_like"/>
    <property type="match status" value="1"/>
</dbReference>
<feature type="compositionally biased region" description="Low complexity" evidence="1">
    <location>
        <begin position="1"/>
        <end position="14"/>
    </location>
</feature>
<feature type="region of interest" description="Disordered" evidence="1">
    <location>
        <begin position="1"/>
        <end position="212"/>
    </location>
</feature>
<dbReference type="PANTHER" id="PTHR33116:SF78">
    <property type="entry name" value="OS12G0587133 PROTEIN"/>
    <property type="match status" value="1"/>
</dbReference>
<comment type="caution">
    <text evidence="3">The sequence shown here is derived from an EMBL/GenBank/DDBJ whole genome shotgun (WGS) entry which is preliminary data.</text>
</comment>
<proteinExistence type="predicted"/>
<dbReference type="InterPro" id="IPR012337">
    <property type="entry name" value="RNaseH-like_sf"/>
</dbReference>
<reference evidence="3" key="1">
    <citation type="submission" date="2022-08" db="EMBL/GenBank/DDBJ databases">
        <authorList>
            <person name="Gutierrez-Valencia J."/>
        </authorList>
    </citation>
    <scope>NUCLEOTIDE SEQUENCE</scope>
</reference>
<protein>
    <recommendedName>
        <fullName evidence="2">RNase H type-1 domain-containing protein</fullName>
    </recommendedName>
</protein>
<dbReference type="GO" id="GO:0003676">
    <property type="term" value="F:nucleic acid binding"/>
    <property type="evidence" value="ECO:0007669"/>
    <property type="project" value="InterPro"/>
</dbReference>
<dbReference type="Pfam" id="PF13456">
    <property type="entry name" value="RVT_3"/>
    <property type="match status" value="1"/>
</dbReference>
<organism evidence="3 4">
    <name type="scientific">Linum tenue</name>
    <dbReference type="NCBI Taxonomy" id="586396"/>
    <lineage>
        <taxon>Eukaryota</taxon>
        <taxon>Viridiplantae</taxon>
        <taxon>Streptophyta</taxon>
        <taxon>Embryophyta</taxon>
        <taxon>Tracheophyta</taxon>
        <taxon>Spermatophyta</taxon>
        <taxon>Magnoliopsida</taxon>
        <taxon>eudicotyledons</taxon>
        <taxon>Gunneridae</taxon>
        <taxon>Pentapetalae</taxon>
        <taxon>rosids</taxon>
        <taxon>fabids</taxon>
        <taxon>Malpighiales</taxon>
        <taxon>Linaceae</taxon>
        <taxon>Linum</taxon>
    </lineage>
</organism>
<accession>A0AAV0JHG9</accession>
<gene>
    <name evidence="3" type="ORF">LITE_LOCUS14369</name>
</gene>
<dbReference type="InterPro" id="IPR026960">
    <property type="entry name" value="RVT-Znf"/>
</dbReference>
<dbReference type="AlphaFoldDB" id="A0AAV0JHG9"/>
<feature type="compositionally biased region" description="Basic residues" evidence="1">
    <location>
        <begin position="24"/>
        <end position="34"/>
    </location>
</feature>
<dbReference type="InterPro" id="IPR002156">
    <property type="entry name" value="RNaseH_domain"/>
</dbReference>
<feature type="compositionally biased region" description="Polar residues" evidence="1">
    <location>
        <begin position="122"/>
        <end position="137"/>
    </location>
</feature>
<dbReference type="PROSITE" id="PS50879">
    <property type="entry name" value="RNASE_H_1"/>
    <property type="match status" value="1"/>
</dbReference>
<dbReference type="SUPFAM" id="SSF53098">
    <property type="entry name" value="Ribonuclease H-like"/>
    <property type="match status" value="1"/>
</dbReference>
<dbReference type="GO" id="GO:0004523">
    <property type="term" value="F:RNA-DNA hybrid ribonuclease activity"/>
    <property type="evidence" value="ECO:0007669"/>
    <property type="project" value="InterPro"/>
</dbReference>
<evidence type="ECO:0000259" key="2">
    <source>
        <dbReference type="PROSITE" id="PS50879"/>
    </source>
</evidence>
<dbReference type="EMBL" id="CAMGYJ010000005">
    <property type="protein sequence ID" value="CAI0409373.1"/>
    <property type="molecule type" value="Genomic_DNA"/>
</dbReference>
<feature type="compositionally biased region" description="Low complexity" evidence="1">
    <location>
        <begin position="138"/>
        <end position="154"/>
    </location>
</feature>
<feature type="compositionally biased region" description="Low complexity" evidence="1">
    <location>
        <begin position="93"/>
        <end position="106"/>
    </location>
</feature>
<feature type="domain" description="RNase H type-1" evidence="2">
    <location>
        <begin position="699"/>
        <end position="797"/>
    </location>
</feature>
<feature type="compositionally biased region" description="Polar residues" evidence="1">
    <location>
        <begin position="38"/>
        <end position="58"/>
    </location>
</feature>
<keyword evidence="4" id="KW-1185">Reference proteome</keyword>
<evidence type="ECO:0000313" key="4">
    <source>
        <dbReference type="Proteomes" id="UP001154282"/>
    </source>
</evidence>
<dbReference type="InterPro" id="IPR036397">
    <property type="entry name" value="RNaseH_sf"/>
</dbReference>
<dbReference type="InterPro" id="IPR044730">
    <property type="entry name" value="RNase_H-like_dom_plant"/>
</dbReference>
<evidence type="ECO:0000313" key="3">
    <source>
        <dbReference type="EMBL" id="CAI0409373.1"/>
    </source>
</evidence>
<dbReference type="Pfam" id="PF13966">
    <property type="entry name" value="zf-RVT"/>
    <property type="match status" value="1"/>
</dbReference>
<evidence type="ECO:0000256" key="1">
    <source>
        <dbReference type="SAM" id="MobiDB-lite"/>
    </source>
</evidence>
<sequence length="797" mass="88234">MVMPASEPAPEPAAGYGPWMQVTRKGKKQNRKVAQKPASVQGTDPNQGAIQGKTTGKAPQSGKGDQIRAASGKNGKGNNVQKTEESKGILSTSKGKGNGPPSGKSGAISQEWRIAGGKGPSGTAQAHTTKSAPSQLAGNSPTTPTTSPNPGPSSDALPQAQPTIPIPLPFPTPTKENSDPNLLSVSIRDHYPKKKSPQAPGKEAKMGIQKESSKKLVNCSSSLAKDKLQEFVKKSGLPLDPQAIADFMMSTSRKAEDIRSPLSELQIVHGRVTKDTYKYILENLDKRLSGWKIRSLSLAGRVTLALSVLNALPNYVMQTAVLPCHICDVIDKKIRNFVWGAEEGRTKIHLVTWETVCKPKEEGGLGLRSARALNLAYIMKLCWNFITDNNTLWIRILQDKYIKTNSDGTISMRHQRVSRLWKGMLEAFPLVKQGTIWDIRDGESVKFWLDSWVADGVVLKDYVMDQDPSMDWDISVADMADDSGIDPPRRDAGEDLTTWGMEADGKFRIKSAYTVAADWLGKEDNVPDQVQARPKWKQIWKWDGPHRIRHFLWLAFHNRLLTNCERKRRKFCHQDSCDTCNSAPESTEHVLRQCAYATQVWHDLGISDNNLTIGLNLADWMAEHLKNAQTGLLFGVGAWYLWKRRNEWVFDRKQQDPSTLVQRIRSWTSTVRNAQDNNGKIHTTQRAKTSTEIAWKPPPPDWIAINTDGSVKQPDSLAAAGGLLRDNSGRCLGAFASNLGACTITRAELLGVLQGLKLAWRLGYRKVQVRTDSTTVMSILTSHTTYEDFIKHGAGIK</sequence>